<gene>
    <name evidence="1" type="ORF">DWB77_02138</name>
</gene>
<protein>
    <submittedName>
        <fullName evidence="1">Uncharacterized protein</fullName>
    </submittedName>
</protein>
<proteinExistence type="predicted"/>
<organism evidence="1 2">
    <name type="scientific">Streptomyces hundungensis</name>
    <dbReference type="NCBI Taxonomy" id="1077946"/>
    <lineage>
        <taxon>Bacteria</taxon>
        <taxon>Bacillati</taxon>
        <taxon>Actinomycetota</taxon>
        <taxon>Actinomycetes</taxon>
        <taxon>Kitasatosporales</taxon>
        <taxon>Streptomycetaceae</taxon>
        <taxon>Streptomyces</taxon>
    </lineage>
</organism>
<dbReference type="AlphaFoldDB" id="A0A387HH15"/>
<name>A0A387HH15_9ACTN</name>
<keyword evidence="2" id="KW-1185">Reference proteome</keyword>
<dbReference type="Proteomes" id="UP000271554">
    <property type="component" value="Chromosome"/>
</dbReference>
<sequence length="100" mass="10993">MTAQEKIRFTLADGSRDCLNGALAAARRASTTKQAADGLWDASQSVAAADSDGSFFLTARDLYWIGKASRPEYWRDEMTMTYVMANVQGQFNAWSIGDSK</sequence>
<dbReference type="KEGG" id="shun:DWB77_02138"/>
<reference evidence="1 2" key="1">
    <citation type="submission" date="2018-10" db="EMBL/GenBank/DDBJ databases">
        <title>Relationship between Morphology and Antimicrobial Activity in Streptomyces.</title>
        <authorList>
            <person name="Kang H.J."/>
            <person name="Kim S.B."/>
        </authorList>
    </citation>
    <scope>NUCLEOTIDE SEQUENCE [LARGE SCALE GENOMIC DNA]</scope>
    <source>
        <strain evidence="1 2">BH38</strain>
    </source>
</reference>
<dbReference type="RefSeq" id="WP_162952507.1">
    <property type="nucleotide sequence ID" value="NZ_CP032698.1"/>
</dbReference>
<evidence type="ECO:0000313" key="1">
    <source>
        <dbReference type="EMBL" id="AYG80018.1"/>
    </source>
</evidence>
<accession>A0A387HH15</accession>
<evidence type="ECO:0000313" key="2">
    <source>
        <dbReference type="Proteomes" id="UP000271554"/>
    </source>
</evidence>
<dbReference type="EMBL" id="CP032698">
    <property type="protein sequence ID" value="AYG80018.1"/>
    <property type="molecule type" value="Genomic_DNA"/>
</dbReference>